<dbReference type="GO" id="GO:0003677">
    <property type="term" value="F:DNA binding"/>
    <property type="evidence" value="ECO:0007669"/>
    <property type="project" value="UniProtKB-KW"/>
</dbReference>
<name>A0A3N0V7K1_9PROT</name>
<organism evidence="5 6">
    <name type="scientific">Pseudomethylobacillus aquaticus</name>
    <dbReference type="NCBI Taxonomy" id="2676064"/>
    <lineage>
        <taxon>Bacteria</taxon>
        <taxon>Pseudomonadati</taxon>
        <taxon>Pseudomonadota</taxon>
        <taxon>Betaproteobacteria</taxon>
        <taxon>Nitrosomonadales</taxon>
        <taxon>Methylophilaceae</taxon>
        <taxon>Pseudomethylobacillus</taxon>
    </lineage>
</organism>
<evidence type="ECO:0000313" key="5">
    <source>
        <dbReference type="EMBL" id="ROH88601.1"/>
    </source>
</evidence>
<dbReference type="InterPro" id="IPR000835">
    <property type="entry name" value="HTH_MarR-typ"/>
</dbReference>
<comment type="caution">
    <text evidence="5">The sequence shown here is derived from an EMBL/GenBank/DDBJ whole genome shotgun (WGS) entry which is preliminary data.</text>
</comment>
<dbReference type="Gene3D" id="1.10.10.10">
    <property type="entry name" value="Winged helix-like DNA-binding domain superfamily/Winged helix DNA-binding domain"/>
    <property type="match status" value="1"/>
</dbReference>
<dbReference type="Proteomes" id="UP000275137">
    <property type="component" value="Unassembled WGS sequence"/>
</dbReference>
<evidence type="ECO:0000313" key="6">
    <source>
        <dbReference type="Proteomes" id="UP000275137"/>
    </source>
</evidence>
<dbReference type="Pfam" id="PF01047">
    <property type="entry name" value="MarR"/>
    <property type="match status" value="1"/>
</dbReference>
<dbReference type="GO" id="GO:0003700">
    <property type="term" value="F:DNA-binding transcription factor activity"/>
    <property type="evidence" value="ECO:0007669"/>
    <property type="project" value="InterPro"/>
</dbReference>
<reference evidence="5 6" key="1">
    <citation type="submission" date="2018-10" db="EMBL/GenBank/DDBJ databases">
        <authorList>
            <person name="Chen W.-M."/>
        </authorList>
    </citation>
    <scope>NUCLEOTIDE SEQUENCE [LARGE SCALE GENOMIC DNA]</scope>
    <source>
        <strain evidence="5 6">H-5</strain>
    </source>
</reference>
<dbReference type="InterPro" id="IPR036388">
    <property type="entry name" value="WH-like_DNA-bd_sf"/>
</dbReference>
<keyword evidence="1" id="KW-0805">Transcription regulation</keyword>
<keyword evidence="3" id="KW-0804">Transcription</keyword>
<protein>
    <submittedName>
        <fullName evidence="5">MarR family transcriptional regulator</fullName>
    </submittedName>
</protein>
<feature type="domain" description="HTH marR-type" evidence="4">
    <location>
        <begin position="1"/>
        <end position="124"/>
    </location>
</feature>
<dbReference type="AlphaFoldDB" id="A0A3N0V7K1"/>
<evidence type="ECO:0000256" key="3">
    <source>
        <dbReference type="ARBA" id="ARBA00023163"/>
    </source>
</evidence>
<dbReference type="PANTHER" id="PTHR42756:SF1">
    <property type="entry name" value="TRANSCRIPTIONAL REPRESSOR OF EMRAB OPERON"/>
    <property type="match status" value="1"/>
</dbReference>
<dbReference type="SMART" id="SM00347">
    <property type="entry name" value="HTH_MARR"/>
    <property type="match status" value="1"/>
</dbReference>
<gene>
    <name evidence="5" type="ORF">ED236_02290</name>
</gene>
<dbReference type="PROSITE" id="PS50995">
    <property type="entry name" value="HTH_MARR_2"/>
    <property type="match status" value="1"/>
</dbReference>
<keyword evidence="6" id="KW-1185">Reference proteome</keyword>
<keyword evidence="2" id="KW-0238">DNA-binding</keyword>
<proteinExistence type="predicted"/>
<dbReference type="EMBL" id="RJVP01000001">
    <property type="protein sequence ID" value="ROH88601.1"/>
    <property type="molecule type" value="Genomic_DNA"/>
</dbReference>
<dbReference type="InterPro" id="IPR036390">
    <property type="entry name" value="WH_DNA-bd_sf"/>
</dbReference>
<dbReference type="PRINTS" id="PR00598">
    <property type="entry name" value="HTHMARR"/>
</dbReference>
<evidence type="ECO:0000256" key="2">
    <source>
        <dbReference type="ARBA" id="ARBA00023125"/>
    </source>
</evidence>
<accession>A0A3N0V7K1</accession>
<evidence type="ECO:0000256" key="1">
    <source>
        <dbReference type="ARBA" id="ARBA00023015"/>
    </source>
</evidence>
<dbReference type="SUPFAM" id="SSF46785">
    <property type="entry name" value="Winged helix' DNA-binding domain"/>
    <property type="match status" value="1"/>
</dbReference>
<evidence type="ECO:0000259" key="4">
    <source>
        <dbReference type="PROSITE" id="PS50995"/>
    </source>
</evidence>
<dbReference type="PANTHER" id="PTHR42756">
    <property type="entry name" value="TRANSCRIPTIONAL REGULATOR, MARR"/>
    <property type="match status" value="1"/>
</dbReference>
<sequence>MVFSSIQKHFKNVEAQCGISGSQLWVLWELRNRPGLKVSELATKLSIHQSTASNLIDKLARRSMLQKQRQDVDQRVVRLFITEQGLQVLEKAPGAPRGILLDALEQLSAQDLQLLHSSLAKVVDILKPDEDDALMPLAGTK</sequence>